<dbReference type="PROSITE" id="PS00648">
    <property type="entry name" value="RIBONUCLEASE_P"/>
    <property type="match status" value="1"/>
</dbReference>
<keyword evidence="6 7" id="KW-0694">RNA-binding</keyword>
<protein>
    <recommendedName>
        <fullName evidence="7 8">Ribonuclease P protein component</fullName>
        <shortName evidence="7">RNase P protein</shortName>
        <shortName evidence="7">RNaseP protein</shortName>
        <ecNumber evidence="7 8">3.1.26.5</ecNumber>
    </recommendedName>
    <alternativeName>
        <fullName evidence="7">Protein C5</fullName>
    </alternativeName>
</protein>
<dbReference type="Proteomes" id="UP000185728">
    <property type="component" value="Unassembled WGS sequence"/>
</dbReference>
<keyword evidence="4 7" id="KW-0255">Endonuclease</keyword>
<dbReference type="PANTHER" id="PTHR33992">
    <property type="entry name" value="RIBONUCLEASE P PROTEIN COMPONENT"/>
    <property type="match status" value="1"/>
</dbReference>
<dbReference type="InterPro" id="IPR020539">
    <property type="entry name" value="RNase_P_CS"/>
</dbReference>
<dbReference type="RefSeq" id="WP_076453197.1">
    <property type="nucleotide sequence ID" value="NZ_FTOB01000001.1"/>
</dbReference>
<dbReference type="HAMAP" id="MF_00227">
    <property type="entry name" value="RNase_P"/>
    <property type="match status" value="1"/>
</dbReference>
<dbReference type="EC" id="3.1.26.5" evidence="7 8"/>
<evidence type="ECO:0000256" key="2">
    <source>
        <dbReference type="ARBA" id="ARBA00022694"/>
    </source>
</evidence>
<comment type="function">
    <text evidence="1 7">RNaseP catalyzes the removal of the 5'-leader sequence from pre-tRNA to produce the mature 5'-terminus. It can also cleave other RNA substrates such as 4.5S RNA. The protein component plays an auxiliary but essential role in vivo by binding to the 5'-leader sequence and broadening the substrate specificity of the ribozyme.</text>
</comment>
<dbReference type="SUPFAM" id="SSF54211">
    <property type="entry name" value="Ribosomal protein S5 domain 2-like"/>
    <property type="match status" value="1"/>
</dbReference>
<dbReference type="InterPro" id="IPR014721">
    <property type="entry name" value="Ribsml_uS5_D2-typ_fold_subgr"/>
</dbReference>
<dbReference type="EMBL" id="FTOB01000001">
    <property type="protein sequence ID" value="SIS38650.1"/>
    <property type="molecule type" value="Genomic_DNA"/>
</dbReference>
<proteinExistence type="inferred from homology"/>
<name>A0ABY1KID4_9FLAO</name>
<evidence type="ECO:0000256" key="7">
    <source>
        <dbReference type="HAMAP-Rule" id="MF_00227"/>
    </source>
</evidence>
<evidence type="ECO:0000256" key="8">
    <source>
        <dbReference type="NCBIfam" id="TIGR00188"/>
    </source>
</evidence>
<keyword evidence="10" id="KW-1185">Reference proteome</keyword>
<evidence type="ECO:0000313" key="10">
    <source>
        <dbReference type="Proteomes" id="UP000185728"/>
    </source>
</evidence>
<keyword evidence="3 7" id="KW-0540">Nuclease</keyword>
<evidence type="ECO:0000256" key="3">
    <source>
        <dbReference type="ARBA" id="ARBA00022722"/>
    </source>
</evidence>
<dbReference type="InterPro" id="IPR000100">
    <property type="entry name" value="RNase_P"/>
</dbReference>
<comment type="catalytic activity">
    <reaction evidence="7">
        <text>Endonucleolytic cleavage of RNA, removing 5'-extranucleotides from tRNA precursor.</text>
        <dbReference type="EC" id="3.1.26.5"/>
    </reaction>
</comment>
<organism evidence="9 10">
    <name type="scientific">Zobellia uliginosa</name>
    <dbReference type="NCBI Taxonomy" id="143224"/>
    <lineage>
        <taxon>Bacteria</taxon>
        <taxon>Pseudomonadati</taxon>
        <taxon>Bacteroidota</taxon>
        <taxon>Flavobacteriia</taxon>
        <taxon>Flavobacteriales</taxon>
        <taxon>Flavobacteriaceae</taxon>
        <taxon>Zobellia</taxon>
    </lineage>
</organism>
<dbReference type="InterPro" id="IPR020568">
    <property type="entry name" value="Ribosomal_Su5_D2-typ_SF"/>
</dbReference>
<evidence type="ECO:0000256" key="6">
    <source>
        <dbReference type="ARBA" id="ARBA00022884"/>
    </source>
</evidence>
<evidence type="ECO:0000256" key="5">
    <source>
        <dbReference type="ARBA" id="ARBA00022801"/>
    </source>
</evidence>
<accession>A0ABY1KID4</accession>
<evidence type="ECO:0000256" key="1">
    <source>
        <dbReference type="ARBA" id="ARBA00002663"/>
    </source>
</evidence>
<dbReference type="Pfam" id="PF00825">
    <property type="entry name" value="Ribonuclease_P"/>
    <property type="match status" value="1"/>
</dbReference>
<comment type="similarity">
    <text evidence="7">Belongs to the RnpA family.</text>
</comment>
<evidence type="ECO:0000256" key="4">
    <source>
        <dbReference type="ARBA" id="ARBA00022759"/>
    </source>
</evidence>
<keyword evidence="5 7" id="KW-0378">Hydrolase</keyword>
<sequence length="125" mass="14516">MSNFTFPKKEKLKSKKLIERLFAEGKSVSVYPIKLIYLPAPFNDEVRFKAGMAVPKKNFKSAVKRNRIKRLLRESYRLNKPDILNNTEGSFAFLFLYLGKDMPSYASTERSMKALLQRFVAKNES</sequence>
<dbReference type="NCBIfam" id="TIGR00188">
    <property type="entry name" value="rnpA"/>
    <property type="match status" value="1"/>
</dbReference>
<comment type="caution">
    <text evidence="9">The sequence shown here is derived from an EMBL/GenBank/DDBJ whole genome shotgun (WGS) entry which is preliminary data.</text>
</comment>
<keyword evidence="2 7" id="KW-0819">tRNA processing</keyword>
<evidence type="ECO:0000313" key="9">
    <source>
        <dbReference type="EMBL" id="SIS38650.1"/>
    </source>
</evidence>
<reference evidence="9 10" key="1">
    <citation type="submission" date="2017-01" db="EMBL/GenBank/DDBJ databases">
        <authorList>
            <person name="Varghese N."/>
            <person name="Submissions S."/>
        </authorList>
    </citation>
    <scope>NUCLEOTIDE SEQUENCE [LARGE SCALE GENOMIC DNA]</scope>
    <source>
        <strain evidence="9 10">DSM 2061</strain>
    </source>
</reference>
<comment type="subunit">
    <text evidence="7">Consists of a catalytic RNA component (M1 or rnpB) and a protein subunit.</text>
</comment>
<dbReference type="PANTHER" id="PTHR33992:SF1">
    <property type="entry name" value="RIBONUCLEASE P PROTEIN COMPONENT"/>
    <property type="match status" value="1"/>
</dbReference>
<dbReference type="Gene3D" id="3.30.230.10">
    <property type="match status" value="1"/>
</dbReference>
<gene>
    <name evidence="7" type="primary">rnpA</name>
    <name evidence="9" type="ORF">SAMN05421766_101312</name>
</gene>